<evidence type="ECO:0000256" key="3">
    <source>
        <dbReference type="ARBA" id="ARBA00023125"/>
    </source>
</evidence>
<keyword evidence="5" id="KW-0472">Membrane</keyword>
<proteinExistence type="inferred from homology"/>
<keyword evidence="2" id="KW-0805">Transcription regulation</keyword>
<keyword evidence="5" id="KW-1133">Transmembrane helix</keyword>
<dbReference type="Gene3D" id="1.10.10.10">
    <property type="entry name" value="Winged helix-like DNA-binding domain superfamily/Winged helix DNA-binding domain"/>
    <property type="match status" value="1"/>
</dbReference>
<dbReference type="Proteomes" id="UP000176269">
    <property type="component" value="Unassembled WGS sequence"/>
</dbReference>
<feature type="transmembrane region" description="Helical" evidence="5">
    <location>
        <begin position="140"/>
        <end position="158"/>
    </location>
</feature>
<comment type="caution">
    <text evidence="6">The sequence shown here is derived from an EMBL/GenBank/DDBJ whole genome shotgun (WGS) entry which is preliminary data.</text>
</comment>
<keyword evidence="5" id="KW-0812">Transmembrane</keyword>
<evidence type="ECO:0000256" key="5">
    <source>
        <dbReference type="SAM" id="Phobius"/>
    </source>
</evidence>
<evidence type="ECO:0000256" key="1">
    <source>
        <dbReference type="ARBA" id="ARBA00011046"/>
    </source>
</evidence>
<evidence type="ECO:0000313" key="6">
    <source>
        <dbReference type="EMBL" id="OGK61676.1"/>
    </source>
</evidence>
<evidence type="ECO:0000256" key="4">
    <source>
        <dbReference type="ARBA" id="ARBA00023163"/>
    </source>
</evidence>
<gene>
    <name evidence="6" type="ORF">A3I56_00020</name>
</gene>
<evidence type="ECO:0000313" key="7">
    <source>
        <dbReference type="Proteomes" id="UP000176269"/>
    </source>
</evidence>
<comment type="similarity">
    <text evidence="1">Belongs to the BlaI transcriptional regulatory family.</text>
</comment>
<dbReference type="InterPro" id="IPR005650">
    <property type="entry name" value="BlaI_family"/>
</dbReference>
<dbReference type="AlphaFoldDB" id="A0A1F7K1D6"/>
<dbReference type="SUPFAM" id="SSF46785">
    <property type="entry name" value="Winged helix' DNA-binding domain"/>
    <property type="match status" value="1"/>
</dbReference>
<dbReference type="InterPro" id="IPR036390">
    <property type="entry name" value="WH_DNA-bd_sf"/>
</dbReference>
<dbReference type="GO" id="GO:0003677">
    <property type="term" value="F:DNA binding"/>
    <property type="evidence" value="ECO:0007669"/>
    <property type="project" value="UniProtKB-KW"/>
</dbReference>
<protein>
    <submittedName>
        <fullName evidence="6">Uncharacterized protein</fullName>
    </submittedName>
</protein>
<reference evidence="6 7" key="1">
    <citation type="journal article" date="2016" name="Nat. Commun.">
        <title>Thousands of microbial genomes shed light on interconnected biogeochemical processes in an aquifer system.</title>
        <authorList>
            <person name="Anantharaman K."/>
            <person name="Brown C.T."/>
            <person name="Hug L.A."/>
            <person name="Sharon I."/>
            <person name="Castelle C.J."/>
            <person name="Probst A.J."/>
            <person name="Thomas B.C."/>
            <person name="Singh A."/>
            <person name="Wilkins M.J."/>
            <person name="Karaoz U."/>
            <person name="Brodie E.L."/>
            <person name="Williams K.H."/>
            <person name="Hubbard S.S."/>
            <person name="Banfield J.F."/>
        </authorList>
    </citation>
    <scope>NUCLEOTIDE SEQUENCE [LARGE SCALE GENOMIC DNA]</scope>
</reference>
<feature type="transmembrane region" description="Helical" evidence="5">
    <location>
        <begin position="198"/>
        <end position="217"/>
    </location>
</feature>
<dbReference type="InterPro" id="IPR036388">
    <property type="entry name" value="WH-like_DNA-bd_sf"/>
</dbReference>
<sequence>MRRNKLPILFGIKMAVGELESEILTVLWKKDKTTVREALQSLKEKRVLAYTTVMTVMDNLYKKGFLKREKIKKTYYYSPVTKENRVVAISLSKVFKDLIGNYGKVKVLYSALSLSLPILPDTVILPTLSVRRIKIYTKPVGYGTSLTLVLTLLGFSAVDLLQNLKFFGTFDYLAFLISDPDLFTNKFNLFGSAFLESLPLLNILTTAISFILVFILTKKLSKLINFRIPSFTSLGSAI</sequence>
<dbReference type="GO" id="GO:0045892">
    <property type="term" value="P:negative regulation of DNA-templated transcription"/>
    <property type="evidence" value="ECO:0007669"/>
    <property type="project" value="InterPro"/>
</dbReference>
<dbReference type="EMBL" id="MGBC01000010">
    <property type="protein sequence ID" value="OGK61676.1"/>
    <property type="molecule type" value="Genomic_DNA"/>
</dbReference>
<evidence type="ECO:0000256" key="2">
    <source>
        <dbReference type="ARBA" id="ARBA00023015"/>
    </source>
</evidence>
<organism evidence="6 7">
    <name type="scientific">Candidatus Roizmanbacteria bacterium RIFCSPLOWO2_02_FULL_43_10</name>
    <dbReference type="NCBI Taxonomy" id="1802078"/>
    <lineage>
        <taxon>Bacteria</taxon>
        <taxon>Candidatus Roizmaniibacteriota</taxon>
    </lineage>
</organism>
<accession>A0A1F7K1D6</accession>
<name>A0A1F7K1D6_9BACT</name>
<keyword evidence="3" id="KW-0238">DNA-binding</keyword>
<keyword evidence="4" id="KW-0804">Transcription</keyword>
<dbReference type="Pfam" id="PF03965">
    <property type="entry name" value="Penicillinase_R"/>
    <property type="match status" value="1"/>
</dbReference>